<dbReference type="GeneID" id="25782575"/>
<accession>G9NIT4</accession>
<organism evidence="1 2">
    <name type="scientific">Hypocrea atroviridis (strain ATCC 20476 / IMI 206040)</name>
    <name type="common">Trichoderma atroviride</name>
    <dbReference type="NCBI Taxonomy" id="452589"/>
    <lineage>
        <taxon>Eukaryota</taxon>
        <taxon>Fungi</taxon>
        <taxon>Dikarya</taxon>
        <taxon>Ascomycota</taxon>
        <taxon>Pezizomycotina</taxon>
        <taxon>Sordariomycetes</taxon>
        <taxon>Hypocreomycetidae</taxon>
        <taxon>Hypocreales</taxon>
        <taxon>Hypocreaceae</taxon>
        <taxon>Trichoderma</taxon>
    </lineage>
</organism>
<dbReference type="OrthoDB" id="10387483at2759"/>
<sequence length="111" mass="12590">MARRQKRRDETRRQCSATPTRRTSLFSLQQWDLLLYLLRVYGYVQRTWENPTAASSPHRIGQPSSFRTLPRFLLILHNVPVGSQVEAALPSQSEGVGNVACLSGILPKSRL</sequence>
<dbReference type="RefSeq" id="XP_013947850.1">
    <property type="nucleotide sequence ID" value="XM_014092375.1"/>
</dbReference>
<dbReference type="EMBL" id="ABDG02000016">
    <property type="protein sequence ID" value="EHK49694.1"/>
    <property type="molecule type" value="Genomic_DNA"/>
</dbReference>
<reference evidence="1 2" key="1">
    <citation type="journal article" date="2011" name="Genome Biol.">
        <title>Comparative genome sequence analysis underscores mycoparasitism as the ancestral life style of Trichoderma.</title>
        <authorList>
            <person name="Kubicek C.P."/>
            <person name="Herrera-Estrella A."/>
            <person name="Seidl-Seiboth V."/>
            <person name="Martinez D.A."/>
            <person name="Druzhinina I.S."/>
            <person name="Thon M."/>
            <person name="Zeilinger S."/>
            <person name="Casas-Flores S."/>
            <person name="Horwitz B.A."/>
            <person name="Mukherjee P.K."/>
            <person name="Mukherjee M."/>
            <person name="Kredics L."/>
            <person name="Alcaraz L.D."/>
            <person name="Aerts A."/>
            <person name="Antal Z."/>
            <person name="Atanasova L."/>
            <person name="Cervantes-Badillo M.G."/>
            <person name="Challacombe J."/>
            <person name="Chertkov O."/>
            <person name="McCluskey K."/>
            <person name="Coulpier F."/>
            <person name="Deshpande N."/>
            <person name="von Doehren H."/>
            <person name="Ebbole D.J."/>
            <person name="Esquivel-Naranjo E.U."/>
            <person name="Fekete E."/>
            <person name="Flipphi M."/>
            <person name="Glaser F."/>
            <person name="Gomez-Rodriguez E.Y."/>
            <person name="Gruber S."/>
            <person name="Han C."/>
            <person name="Henrissat B."/>
            <person name="Hermosa R."/>
            <person name="Hernandez-Onate M."/>
            <person name="Karaffa L."/>
            <person name="Kosti I."/>
            <person name="Le Crom S."/>
            <person name="Lindquist E."/>
            <person name="Lucas S."/>
            <person name="Luebeck M."/>
            <person name="Luebeck P.S."/>
            <person name="Margeot A."/>
            <person name="Metz B."/>
            <person name="Misra M."/>
            <person name="Nevalainen H."/>
            <person name="Omann M."/>
            <person name="Packer N."/>
            <person name="Perrone G."/>
            <person name="Uresti-Rivera E.E."/>
            <person name="Salamov A."/>
            <person name="Schmoll M."/>
            <person name="Seiboth B."/>
            <person name="Shapiro H."/>
            <person name="Sukno S."/>
            <person name="Tamayo-Ramos J.A."/>
            <person name="Tisch D."/>
            <person name="Wiest A."/>
            <person name="Wilkinson H.H."/>
            <person name="Zhang M."/>
            <person name="Coutinho P.M."/>
            <person name="Kenerley C.M."/>
            <person name="Monte E."/>
            <person name="Baker S.E."/>
            <person name="Grigoriev I.V."/>
        </authorList>
    </citation>
    <scope>NUCLEOTIDE SEQUENCE [LARGE SCALE GENOMIC DNA]</scope>
    <source>
        <strain evidence="2">ATCC 20476 / IMI 206040</strain>
    </source>
</reference>
<keyword evidence="2" id="KW-1185">Reference proteome</keyword>
<evidence type="ECO:0000313" key="2">
    <source>
        <dbReference type="Proteomes" id="UP000005426"/>
    </source>
</evidence>
<gene>
    <name evidence="1" type="ORF">TRIATDRAFT_304686</name>
</gene>
<comment type="caution">
    <text evidence="1">The sequence shown here is derived from an EMBL/GenBank/DDBJ whole genome shotgun (WGS) entry which is preliminary data.</text>
</comment>
<dbReference type="HOGENOM" id="CLU_2158771_0_0_1"/>
<protein>
    <submittedName>
        <fullName evidence="1">Uncharacterized protein</fullName>
    </submittedName>
</protein>
<dbReference type="Proteomes" id="UP000005426">
    <property type="component" value="Unassembled WGS sequence"/>
</dbReference>
<dbReference type="KEGG" id="tatv:25782575"/>
<proteinExistence type="predicted"/>
<dbReference type="AlphaFoldDB" id="G9NIT4"/>
<evidence type="ECO:0000313" key="1">
    <source>
        <dbReference type="EMBL" id="EHK49694.1"/>
    </source>
</evidence>
<name>G9NIT4_HYPAI</name>